<dbReference type="EMBL" id="JBEPLM010000002">
    <property type="protein sequence ID" value="MET3592333.1"/>
    <property type="molecule type" value="Genomic_DNA"/>
</dbReference>
<reference evidence="1 2" key="1">
    <citation type="submission" date="2024-06" db="EMBL/GenBank/DDBJ databases">
        <title>Genomic Encyclopedia of Type Strains, Phase IV (KMG-IV): sequencing the most valuable type-strain genomes for metagenomic binning, comparative biology and taxonomic classification.</title>
        <authorList>
            <person name="Goeker M."/>
        </authorList>
    </citation>
    <scope>NUCLEOTIDE SEQUENCE [LARGE SCALE GENOMIC DNA]</scope>
    <source>
        <strain evidence="1 2">DSM 29846</strain>
    </source>
</reference>
<accession>A0ABV2HP28</accession>
<keyword evidence="2" id="KW-1185">Reference proteome</keyword>
<sequence length="46" mass="5354">MAVDLPLEPATETARVDQMPTQHLNAERRFGFQYEPFSMDQWRVGS</sequence>
<evidence type="ECO:0000313" key="1">
    <source>
        <dbReference type="EMBL" id="MET3592333.1"/>
    </source>
</evidence>
<organism evidence="1 2">
    <name type="scientific">Mesorhizobium shonense</name>
    <dbReference type="NCBI Taxonomy" id="1209948"/>
    <lineage>
        <taxon>Bacteria</taxon>
        <taxon>Pseudomonadati</taxon>
        <taxon>Pseudomonadota</taxon>
        <taxon>Alphaproteobacteria</taxon>
        <taxon>Hyphomicrobiales</taxon>
        <taxon>Phyllobacteriaceae</taxon>
        <taxon>Mesorhizobium</taxon>
    </lineage>
</organism>
<gene>
    <name evidence="1" type="ORF">ABID26_001717</name>
</gene>
<dbReference type="Proteomes" id="UP001549036">
    <property type="component" value="Unassembled WGS sequence"/>
</dbReference>
<comment type="caution">
    <text evidence="1">The sequence shown here is derived from an EMBL/GenBank/DDBJ whole genome shotgun (WGS) entry which is preliminary data.</text>
</comment>
<evidence type="ECO:0000313" key="2">
    <source>
        <dbReference type="Proteomes" id="UP001549036"/>
    </source>
</evidence>
<proteinExistence type="predicted"/>
<dbReference type="RefSeq" id="WP_354414914.1">
    <property type="nucleotide sequence ID" value="NZ_JBEPLM010000002.1"/>
</dbReference>
<protein>
    <submittedName>
        <fullName evidence="1">Uncharacterized protein</fullName>
    </submittedName>
</protein>
<name>A0ABV2HP28_9HYPH</name>